<dbReference type="Proteomes" id="UP000035996">
    <property type="component" value="Unassembled WGS sequence"/>
</dbReference>
<protein>
    <recommendedName>
        <fullName evidence="6">Gram-positive cocci surface proteins LPxTG domain-containing protein</fullName>
    </recommendedName>
</protein>
<dbReference type="Gene3D" id="2.60.40.1120">
    <property type="entry name" value="Carboxypeptidase-like, regulatory domain"/>
    <property type="match status" value="27"/>
</dbReference>
<comment type="caution">
    <text evidence="4">The sequence shown here is derived from an EMBL/GenBank/DDBJ whole genome shotgun (WGS) entry which is preliminary data.</text>
</comment>
<dbReference type="OrthoDB" id="176752at2"/>
<dbReference type="PANTHER" id="PTHR36108:SF13">
    <property type="entry name" value="COLOSSIN-B-RELATED"/>
    <property type="match status" value="1"/>
</dbReference>
<keyword evidence="3" id="KW-0732">Signal</keyword>
<keyword evidence="2" id="KW-0964">Secreted</keyword>
<keyword evidence="5" id="KW-1185">Reference proteome</keyword>
<dbReference type="PATRIC" id="fig|157733.3.peg.2166"/>
<evidence type="ECO:0000313" key="4">
    <source>
        <dbReference type="EMBL" id="KMM37764.1"/>
    </source>
</evidence>
<dbReference type="GO" id="GO:0030246">
    <property type="term" value="F:carbohydrate binding"/>
    <property type="evidence" value="ECO:0007669"/>
    <property type="project" value="InterPro"/>
</dbReference>
<name>A0A0J6D0L8_9BACL</name>
<evidence type="ECO:0000313" key="5">
    <source>
        <dbReference type="Proteomes" id="UP000035996"/>
    </source>
</evidence>
<dbReference type="SUPFAM" id="SSF49478">
    <property type="entry name" value="Cna protein B-type domain"/>
    <property type="match status" value="1"/>
</dbReference>
<dbReference type="PROSITE" id="PS50890">
    <property type="entry name" value="PUA"/>
    <property type="match status" value="1"/>
</dbReference>
<sequence length="2745" mass="284681">MSIPNEIQYTSVPLGSRVYFDVSNDESPAAVDLVGDQSHSSFGLAYDGENVYFRLRLNEDPRNRQKTGFQNFSWGVLFHTGGQAGTYQWLLAVDGLSGNLVLIENTEQEVNSWNDPAEGTNGKGAPNFSQPIINTDIARVTPANTTFGGNDNVFLDFFIPAVTLFDFLNITEQTPLQLISFTSTNANNYNKDSLKFSEGFQFTDAFSDPISIEDVDVKAKLELQKILLSGPTTVKAGDEAAYNARLIVENTGKSEAATVKLNDVIKFDLLSHFSISNSSTGNPVFNQHTNTLSWEIGNLSPGGTAVLDFEVSGFFNTAGERVLETAKAIGTDRGTGSRLKTDIITTKINVTSTGGVVGVVKNHSNGLTLADVVVELKDGTTTIGVTTTNASGEYSLTEISPGSYTIEFSKPDFITNIQSLTINSGSITRKDVFLTELLGNIDGTVTNSSGGAINNATLLLIDSAGNVLDEQTTNASGAYTFPSIKAGSYTLTVSASGFQSAEEGVIVESNDTSTVNFVLEPNPGNVQGSVTNTSGDPINEALVEVLNVAGMVVARTLTLPSGEYTINDLAPGSYQLRVSKDLFRTTVLGFNLTAGETKTINVELGSNPGSLSGVVRDSSTLDPLPDTTIQVTDERGVTVAQALTNGSGLYEINNLPPGIYNVTFVSEGYGSLTVGTKILSNQTTELNVELDQLVGGITGTITDSNGNTLSGAIIEVFFNNVHIATATSDNNGLYRINNLSPGFYTINASKMGFSTETIGASVVANEISIANVALLPNPGDLTGTVLSSGGDPIPGAVINVRDDRTDAIITQAITNDQGEYTALGLAAGNYTVIAQAEDFQSQLKGVTILSDQTTITNFTLNPNPSSVSGTIINSADGLPITGSMIEVRVVDLTGTTVTTTFTNLDGQYEVTNLTPGTYSIVVSATDFQTNSATAFLTPGDTSVVDVVLTLAPGIISGTITDSAGNLLGNVSVKMIDEQGNLVGTILTDSNGTYVFNGLAPGNYTVTAIASGFQSSSVGAIVEPNETTVVNQSLQSNPGGISGSVSPVIDATQVTLSTADGLFIASTLVNSNGEFNFDNLLPGQYILTATATNYRISSAGATVVADEITPVTLTIEPNPSEISGVISDPDGTPISNATIQIIDANGSALSAGTTNQNGQYAIGNLPPGSFTVIISAPNFGSTTGGITLNPGQTVTDADFILIPDPGTIVGQITDTLGDPISGATVIIRTFDNQQVRTITTNEFGEFLVGGIAPGSYTVVATAPDFSTEFVGAIVTSNQNTVANIILESLVGNITGSVVDGNGDPITGDNIGIKLFSGSGSLLQTLVANSDGTFTIQALNPDQYKVSATAPNYSANTISANVIAGTTENVTIPLQLLPATISGVVTNTATGEGINGAVLTFTTSEGIPIANSISGLNGEYIVENIPAGTVVVSASATNFGARALTTVVNPGEVKTVNIAMDESLGFLTGYLTNVDTGEAISGAITIIDENGEQIATLTSNDSGLFLTDGLNPGNYQAVAASEGFTSRTASFSILPNETSVLSFALSPIPSTIKGRITNFNTGDPIVGSTIIIHEQSPSGPIVATTVTDSNGEYIVNTLAASTYTIVSFAEGFGAAEATTDVGRGESKTVDIKLLPDPGAIQGTITNANTGDVLSGITVDLFNGDGVLVFTTNTDQDGFYQFTSLAALQFRVVTRSSDYQTQEVGVIVTSGNVEVVNFGLDPNPGSITGTIRDAETNTRLVGAEVTAYVAQDIVPVATATTNGLGEYTISGLVPGTYSIVANAVDYTENSTGSTVVSNATTTTNLLLTSNSASLSGTVLDENGLPFKNAVVKIIDVNGVVIGIVAVDQNGFYSIGGLRPGTYTILASAPGASGSGVGASTTTGATLVANENRTANFVLQLNPGNVSGMIVDENTGDPVVGANINLLDSNGQVVATTATDTGGNYLVNRLKQGSYTVSVFKSSYARKTAGAIVLPDETTIVNLSLQRSTGSVFGKLQDDLGHRINSDSVGVRLLDAKGLLLQSTVASPDCEFSFSDLPPGQYLVSISANGYQSKVVPVSVVAGEVSELTITLFANAGTVGGKVTNMETGAGIAGASISVKDATNLTVANGITNENGNFSVGNIPPGSLVVTASRDGFGTGAAGVNVVANETSEVSIALTPNPGSIEGTITDEDTGLPISNANVQVMNEAGTIVANVMTQSDGKYLASDILSGVYEVIVSHSGYGSKLEGAIVESNEKVTLDFALSSVTGSLSGIVINQETKERVSGAFVQLRWLSPDGELIASTLTNADGEYAITGLTPAIYTVVGFGAGLGSDLASIEIVPDQTTVQNLGLFPLQSNVRGTVTDAGSSLPIEGVLVRLVTSSGGFLQSVQTDNQGNYLIEGFDPGEYTVVARNENYQSATKEFTGEPLQTEEVNFALASNPGSVTGRVTDGKTSEAVPGVSVIVLNEINVPIANTITDQDGNYFIKGLSPGKYSIRALSLGCDTNAKSMTIVAGEKTTVNFILTGDPSIVRGNVTNVDGDPLNDVGVTVYDSNGNVVGKGITSRSGEYVIGYLPAETVTMIASLPGFAPDIKEITLTPNSDRTVNFILGVENPATLTGIVTSFETKKPIAGATIAARRNDVIVESVQTLADGSYTISLAEGEYIIIASAEEYETDDEAIFLTAGSSEELDFALEGGPPTPPPPGPDQYYLYDCETGMPLKLFGNVVPTVFTLLRIDCRSGCGYFSYTTNNDTRKLIVCLDCYRVVPAT</sequence>
<evidence type="ECO:0000256" key="2">
    <source>
        <dbReference type="ARBA" id="ARBA00022525"/>
    </source>
</evidence>
<dbReference type="STRING" id="157733.AB986_10385"/>
<dbReference type="PANTHER" id="PTHR36108">
    <property type="entry name" value="COLOSSIN-B-RELATED"/>
    <property type="match status" value="1"/>
</dbReference>
<reference evidence="4" key="1">
    <citation type="submission" date="2015-06" db="EMBL/GenBank/DDBJ databases">
        <authorList>
            <person name="Liu B."/>
            <person name="Wang J."/>
            <person name="Zhu Y."/>
            <person name="Liu G."/>
            <person name="Chen Q."/>
            <person name="Zheng C."/>
            <person name="Che J."/>
            <person name="Ge C."/>
            <person name="Shi H."/>
            <person name="Pan Z."/>
            <person name="Liu X."/>
        </authorList>
    </citation>
    <scope>NUCLEOTIDE SEQUENCE [LARGE SCALE GENOMIC DNA]</scope>
    <source>
        <strain evidence="4">DSM 16346</strain>
    </source>
</reference>
<dbReference type="InterPro" id="IPR013784">
    <property type="entry name" value="Carb-bd-like_fold"/>
</dbReference>
<dbReference type="InterPro" id="IPR008969">
    <property type="entry name" value="CarboxyPept-like_regulatory"/>
</dbReference>
<evidence type="ECO:0000256" key="1">
    <source>
        <dbReference type="ARBA" id="ARBA00007257"/>
    </source>
</evidence>
<evidence type="ECO:0000256" key="3">
    <source>
        <dbReference type="ARBA" id="ARBA00022729"/>
    </source>
</evidence>
<dbReference type="SUPFAM" id="SSF49464">
    <property type="entry name" value="Carboxypeptidase regulatory domain-like"/>
    <property type="match status" value="14"/>
</dbReference>
<gene>
    <name evidence="4" type="ORF">AB986_10385</name>
</gene>
<accession>A0A0J6D0L8</accession>
<proteinExistence type="inferred from homology"/>
<dbReference type="EMBL" id="LELK01000002">
    <property type="protein sequence ID" value="KMM37764.1"/>
    <property type="molecule type" value="Genomic_DNA"/>
</dbReference>
<comment type="similarity">
    <text evidence="1">Belongs to the serine-aspartate repeat-containing protein (SDr) family.</text>
</comment>
<dbReference type="Pfam" id="PF13620">
    <property type="entry name" value="CarboxypepD_reg"/>
    <property type="match status" value="25"/>
</dbReference>
<dbReference type="SUPFAM" id="SSF49452">
    <property type="entry name" value="Starch-binding domain-like"/>
    <property type="match status" value="12"/>
</dbReference>
<organism evidence="4 5">
    <name type="scientific">Guptibacillus hwajinpoensis</name>
    <dbReference type="NCBI Taxonomy" id="208199"/>
    <lineage>
        <taxon>Bacteria</taxon>
        <taxon>Bacillati</taxon>
        <taxon>Bacillota</taxon>
        <taxon>Bacilli</taxon>
        <taxon>Bacillales</taxon>
        <taxon>Guptibacillaceae</taxon>
        <taxon>Guptibacillus</taxon>
    </lineage>
</organism>
<dbReference type="RefSeq" id="WP_048311083.1">
    <property type="nucleotide sequence ID" value="NZ_CP119526.1"/>
</dbReference>
<evidence type="ECO:0008006" key="6">
    <source>
        <dbReference type="Google" id="ProtNLM"/>
    </source>
</evidence>